<dbReference type="PROSITE" id="PS51186">
    <property type="entry name" value="GNAT"/>
    <property type="match status" value="1"/>
</dbReference>
<organism evidence="4 5">
    <name type="scientific">Sporothrix stenoceras</name>
    <dbReference type="NCBI Taxonomy" id="5173"/>
    <lineage>
        <taxon>Eukaryota</taxon>
        <taxon>Fungi</taxon>
        <taxon>Dikarya</taxon>
        <taxon>Ascomycota</taxon>
        <taxon>Pezizomycotina</taxon>
        <taxon>Sordariomycetes</taxon>
        <taxon>Sordariomycetidae</taxon>
        <taxon>Ophiostomatales</taxon>
        <taxon>Ophiostomataceae</taxon>
        <taxon>Sporothrix</taxon>
    </lineage>
</organism>
<dbReference type="Proteomes" id="UP001583186">
    <property type="component" value="Unassembled WGS sequence"/>
</dbReference>
<reference evidence="4 5" key="1">
    <citation type="journal article" date="2024" name="IMA Fungus">
        <title>IMA Genome - F19 : A genome assembly and annotation guide to empower mycologists, including annotated draft genome sequences of Ceratocystis pirilliformis, Diaporthe australafricana, Fusarium ophioides, Paecilomyces lecythidis, and Sporothrix stenoceras.</title>
        <authorList>
            <person name="Aylward J."/>
            <person name="Wilson A.M."/>
            <person name="Visagie C.M."/>
            <person name="Spraker J."/>
            <person name="Barnes I."/>
            <person name="Buitendag C."/>
            <person name="Ceriani C."/>
            <person name="Del Mar Angel L."/>
            <person name="du Plessis D."/>
            <person name="Fuchs T."/>
            <person name="Gasser K."/>
            <person name="Kramer D."/>
            <person name="Li W."/>
            <person name="Munsamy K."/>
            <person name="Piso A."/>
            <person name="Price J.L."/>
            <person name="Sonnekus B."/>
            <person name="Thomas C."/>
            <person name="van der Nest A."/>
            <person name="van Dijk A."/>
            <person name="van Heerden A."/>
            <person name="van Vuuren N."/>
            <person name="Yilmaz N."/>
            <person name="Duong T.A."/>
            <person name="van der Merwe N.A."/>
            <person name="Wingfield M.J."/>
            <person name="Wingfield B.D."/>
        </authorList>
    </citation>
    <scope>NUCLEOTIDE SEQUENCE [LARGE SCALE GENOMIC DNA]</scope>
    <source>
        <strain evidence="4 5">CMW 5346</strain>
    </source>
</reference>
<evidence type="ECO:0000259" key="3">
    <source>
        <dbReference type="PROSITE" id="PS51186"/>
    </source>
</evidence>
<keyword evidence="2" id="KW-0012">Acyltransferase</keyword>
<dbReference type="Gene3D" id="3.40.630.30">
    <property type="match status" value="1"/>
</dbReference>
<feature type="domain" description="N-acetyltransferase" evidence="3">
    <location>
        <begin position="63"/>
        <end position="227"/>
    </location>
</feature>
<sequence length="227" mass="23351">MASSTTSIDLSAPGAVTIRPLTVADRDACVVVENACFTNPDHRATPDKFSYRLTVCPELCLGVFVHTADSEALLPAGSSSSSAAPSSGVMVGHVIATRCGAEVLSDASMGVPKDWRAAVAAAPAGSDAASAISSPLGHQAAGSTVAVHSLGIVPSLQGKGLGTKLMKAYMERMAALSATAGAQKIDRVALICQDYLVDYYTKLGFKNNGPSEAQFGGGGWFDMYYTI</sequence>
<dbReference type="Pfam" id="PF13673">
    <property type="entry name" value="Acetyltransf_10"/>
    <property type="match status" value="1"/>
</dbReference>
<keyword evidence="1" id="KW-0808">Transferase</keyword>
<dbReference type="PANTHER" id="PTHR10908">
    <property type="entry name" value="SEROTONIN N-ACETYLTRANSFERASE"/>
    <property type="match status" value="1"/>
</dbReference>
<dbReference type="InterPro" id="IPR016181">
    <property type="entry name" value="Acyl_CoA_acyltransferase"/>
</dbReference>
<evidence type="ECO:0000256" key="2">
    <source>
        <dbReference type="ARBA" id="ARBA00023315"/>
    </source>
</evidence>
<protein>
    <recommendedName>
        <fullName evidence="3">N-acetyltransferase domain-containing protein</fullName>
    </recommendedName>
</protein>
<evidence type="ECO:0000256" key="1">
    <source>
        <dbReference type="ARBA" id="ARBA00022679"/>
    </source>
</evidence>
<dbReference type="PANTHER" id="PTHR10908:SF0">
    <property type="entry name" value="SEROTONIN N-ACETYLTRANSFERASE"/>
    <property type="match status" value="1"/>
</dbReference>
<name>A0ABR3ZEH5_9PEZI</name>
<dbReference type="EMBL" id="JAWCUI010000013">
    <property type="protein sequence ID" value="KAL1899080.1"/>
    <property type="molecule type" value="Genomic_DNA"/>
</dbReference>
<gene>
    <name evidence="4" type="ORF">Sste5346_003002</name>
</gene>
<comment type="caution">
    <text evidence="4">The sequence shown here is derived from an EMBL/GenBank/DDBJ whole genome shotgun (WGS) entry which is preliminary data.</text>
</comment>
<keyword evidence="5" id="KW-1185">Reference proteome</keyword>
<evidence type="ECO:0000313" key="5">
    <source>
        <dbReference type="Proteomes" id="UP001583186"/>
    </source>
</evidence>
<dbReference type="SUPFAM" id="SSF55729">
    <property type="entry name" value="Acyl-CoA N-acyltransferases (Nat)"/>
    <property type="match status" value="1"/>
</dbReference>
<dbReference type="InterPro" id="IPR000182">
    <property type="entry name" value="GNAT_dom"/>
</dbReference>
<accession>A0ABR3ZEH5</accession>
<dbReference type="CDD" id="cd04301">
    <property type="entry name" value="NAT_SF"/>
    <property type="match status" value="1"/>
</dbReference>
<evidence type="ECO:0000313" key="4">
    <source>
        <dbReference type="EMBL" id="KAL1899080.1"/>
    </source>
</evidence>
<proteinExistence type="predicted"/>
<dbReference type="InterPro" id="IPR051635">
    <property type="entry name" value="SNAT-like"/>
</dbReference>